<dbReference type="GO" id="GO:0005886">
    <property type="term" value="C:plasma membrane"/>
    <property type="evidence" value="ECO:0007669"/>
    <property type="project" value="UniProtKB-SubCell"/>
</dbReference>
<evidence type="ECO:0000313" key="9">
    <source>
        <dbReference type="Proteomes" id="UP000242957"/>
    </source>
</evidence>
<name>A0A1H0RD12_9PSED</name>
<dbReference type="PANTHER" id="PTHR30619">
    <property type="entry name" value="DNA INTERNALIZATION/COMPETENCE PROTEIN COMEC/REC2"/>
    <property type="match status" value="1"/>
</dbReference>
<dbReference type="Pfam" id="PF13567">
    <property type="entry name" value="DUF4131"/>
    <property type="match status" value="1"/>
</dbReference>
<evidence type="ECO:0000256" key="4">
    <source>
        <dbReference type="ARBA" id="ARBA00022989"/>
    </source>
</evidence>
<feature type="transmembrane region" description="Helical" evidence="6">
    <location>
        <begin position="384"/>
        <end position="410"/>
    </location>
</feature>
<dbReference type="InterPro" id="IPR052159">
    <property type="entry name" value="Competence_DNA_uptake"/>
</dbReference>
<keyword evidence="9" id="KW-1185">Reference proteome</keyword>
<dbReference type="InterPro" id="IPR004477">
    <property type="entry name" value="ComEC_N"/>
</dbReference>
<comment type="subcellular location">
    <subcellularLocation>
        <location evidence="1">Cell membrane</location>
        <topology evidence="1">Multi-pass membrane protein</topology>
    </subcellularLocation>
</comment>
<feature type="transmembrane region" description="Helical" evidence="6">
    <location>
        <begin position="256"/>
        <end position="276"/>
    </location>
</feature>
<protein>
    <submittedName>
        <fullName evidence="8">Competence protein ComEC</fullName>
    </submittedName>
</protein>
<evidence type="ECO:0000256" key="6">
    <source>
        <dbReference type="SAM" id="Phobius"/>
    </source>
</evidence>
<dbReference type="SMART" id="SM00849">
    <property type="entry name" value="Lactamase_B"/>
    <property type="match status" value="1"/>
</dbReference>
<evidence type="ECO:0000256" key="2">
    <source>
        <dbReference type="ARBA" id="ARBA00022475"/>
    </source>
</evidence>
<dbReference type="Gene3D" id="3.60.15.10">
    <property type="entry name" value="Ribonuclease Z/Hydroxyacylglutathione hydrolase-like"/>
    <property type="match status" value="1"/>
</dbReference>
<feature type="transmembrane region" description="Helical" evidence="6">
    <location>
        <begin position="305"/>
        <end position="323"/>
    </location>
</feature>
<keyword evidence="4 6" id="KW-1133">Transmembrane helix</keyword>
<proteinExistence type="predicted"/>
<dbReference type="NCBIfam" id="TIGR00361">
    <property type="entry name" value="ComEC_Rec2"/>
    <property type="match status" value="1"/>
</dbReference>
<feature type="transmembrane region" description="Helical" evidence="6">
    <location>
        <begin position="43"/>
        <end position="63"/>
    </location>
</feature>
<dbReference type="InterPro" id="IPR025405">
    <property type="entry name" value="DUF4131"/>
</dbReference>
<feature type="transmembrane region" description="Helical" evidence="6">
    <location>
        <begin position="222"/>
        <end position="244"/>
    </location>
</feature>
<feature type="transmembrane region" description="Helical" evidence="6">
    <location>
        <begin position="445"/>
        <end position="464"/>
    </location>
</feature>
<reference evidence="9" key="1">
    <citation type="submission" date="2016-10" db="EMBL/GenBank/DDBJ databases">
        <authorList>
            <person name="Varghese N."/>
            <person name="Submissions S."/>
        </authorList>
    </citation>
    <scope>NUCLEOTIDE SEQUENCE [LARGE SCALE GENOMIC DNA]</scope>
    <source>
        <strain evidence="9">JCM 21621</strain>
    </source>
</reference>
<evidence type="ECO:0000256" key="5">
    <source>
        <dbReference type="ARBA" id="ARBA00023136"/>
    </source>
</evidence>
<dbReference type="AlphaFoldDB" id="A0A1H0RD12"/>
<dbReference type="Pfam" id="PF03772">
    <property type="entry name" value="Competence"/>
    <property type="match status" value="1"/>
</dbReference>
<keyword evidence="3 6" id="KW-0812">Transmembrane</keyword>
<sequence length="740" mass="79837">MRSGMIALALGLLVLRFLPALPPLWALALLSAAAFPLLGRRRGWLGLFLLGFAWACLSAHWTLADRLSKSLDGSTLWLEGRVAGLPDVSPDGVRFELEDIGGARVPLPRRMRLSWHGGPRVQGGERWRLAVRLKRARGLVNQFGFDYEAWLTARRIGATGSVKVGERLQAASGPAAWRESWRQRLLAVDANGRSAALAALVLGDGSGLGRRDWQILQDTGTMHLMVISGSHISLLAGLLYGLVVQLSRRGWWPPRLPWLPCACALAVCGAWGYALMAGLEVPARRACVMISLVLLWRLRFRHLGLWIPLLAALALLLLVDPLASLTPGFWLSFGAVALLILGFAGRLGKWSWWRAWTRAQWLMALGLAPALLMLGLPVSFTGMLANLIAVPCVELLVVPMALLGSLLLAVPWLGEGVLWCAGGVLELLFRLLAAMAGLAPAWQPMVAPGWALALALAGALLMLLPAGVPMRLLGIALWLPVLYPQPDAPAFGLAEVRVLDVGQGLSVLVRTHRHAWLYDAGPRSGDFDLGERVVVPELRGLGITQLDMLMLSHADSDHAGGAQAVVAAVPAARVVSGEPERLPRALAAGPCRDEEWQVDGVHFSSWHWPAARDSNERSCVLRVEAAGESVLLTGDMPVAAEQAWLAAHPRPHVDWLLAGHHGSRSSSGPGFLRALAPGAFLISRGMNNPYGHPHPLVVQRVRDSGIAIHDTAAEGGLRILLGARQPAHAARAVPRFWREK</sequence>
<feature type="transmembrane region" description="Helical" evidence="6">
    <location>
        <begin position="329"/>
        <end position="347"/>
    </location>
</feature>
<gene>
    <name evidence="8" type="ORF">SAMN05216193_12739</name>
</gene>
<dbReference type="CDD" id="cd07731">
    <property type="entry name" value="ComA-like_MBL-fold"/>
    <property type="match status" value="1"/>
</dbReference>
<keyword evidence="2" id="KW-1003">Cell membrane</keyword>
<dbReference type="Pfam" id="PF00753">
    <property type="entry name" value="Lactamase_B"/>
    <property type="match status" value="1"/>
</dbReference>
<dbReference type="SUPFAM" id="SSF56281">
    <property type="entry name" value="Metallo-hydrolase/oxidoreductase"/>
    <property type="match status" value="1"/>
</dbReference>
<dbReference type="EMBL" id="FNIJ01000027">
    <property type="protein sequence ID" value="SDP27069.1"/>
    <property type="molecule type" value="Genomic_DNA"/>
</dbReference>
<dbReference type="PANTHER" id="PTHR30619:SF1">
    <property type="entry name" value="RECOMBINATION PROTEIN 2"/>
    <property type="match status" value="1"/>
</dbReference>
<feature type="transmembrane region" description="Helical" evidence="6">
    <location>
        <begin position="417"/>
        <end position="439"/>
    </location>
</feature>
<feature type="domain" description="Metallo-beta-lactamase" evidence="7">
    <location>
        <begin position="503"/>
        <end position="686"/>
    </location>
</feature>
<dbReference type="InterPro" id="IPR004797">
    <property type="entry name" value="Competence_ComEC/Rec2"/>
</dbReference>
<dbReference type="InterPro" id="IPR035681">
    <property type="entry name" value="ComA-like_MBL"/>
</dbReference>
<dbReference type="Proteomes" id="UP000242957">
    <property type="component" value="Unassembled WGS sequence"/>
</dbReference>
<keyword evidence="5 6" id="KW-0472">Membrane</keyword>
<dbReference type="GO" id="GO:0030420">
    <property type="term" value="P:establishment of competence for transformation"/>
    <property type="evidence" value="ECO:0007669"/>
    <property type="project" value="InterPro"/>
</dbReference>
<evidence type="ECO:0000313" key="8">
    <source>
        <dbReference type="EMBL" id="SDP27069.1"/>
    </source>
</evidence>
<accession>A0A1H0RD12</accession>
<feature type="transmembrane region" description="Helical" evidence="6">
    <location>
        <begin position="359"/>
        <end position="378"/>
    </location>
</feature>
<dbReference type="STRING" id="198616.SAMN05216193_12739"/>
<evidence type="ECO:0000259" key="7">
    <source>
        <dbReference type="SMART" id="SM00849"/>
    </source>
</evidence>
<organism evidence="8 9">
    <name type="scientific">Pseudomonas jinjuensis</name>
    <dbReference type="NCBI Taxonomy" id="198616"/>
    <lineage>
        <taxon>Bacteria</taxon>
        <taxon>Pseudomonadati</taxon>
        <taxon>Pseudomonadota</taxon>
        <taxon>Gammaproteobacteria</taxon>
        <taxon>Pseudomonadales</taxon>
        <taxon>Pseudomonadaceae</taxon>
        <taxon>Pseudomonas</taxon>
    </lineage>
</organism>
<evidence type="ECO:0000256" key="3">
    <source>
        <dbReference type="ARBA" id="ARBA00022692"/>
    </source>
</evidence>
<dbReference type="NCBIfam" id="TIGR00360">
    <property type="entry name" value="ComEC_N-term"/>
    <property type="match status" value="1"/>
</dbReference>
<dbReference type="InterPro" id="IPR001279">
    <property type="entry name" value="Metallo-B-lactamas"/>
</dbReference>
<dbReference type="OrthoDB" id="9761531at2"/>
<evidence type="ECO:0000256" key="1">
    <source>
        <dbReference type="ARBA" id="ARBA00004651"/>
    </source>
</evidence>
<dbReference type="InterPro" id="IPR036866">
    <property type="entry name" value="RibonucZ/Hydroxyglut_hydro"/>
</dbReference>